<accession>A0A368NKZ4</accession>
<reference evidence="1 2" key="1">
    <citation type="submission" date="2018-07" db="EMBL/GenBank/DDBJ databases">
        <title>Corallincola holothuriorum sp. nov., a new facultative anaerobe isolated from sea cucumber Apostichopus japonicus.</title>
        <authorList>
            <person name="Xia H."/>
        </authorList>
    </citation>
    <scope>NUCLEOTIDE SEQUENCE [LARGE SCALE GENOMIC DNA]</scope>
    <source>
        <strain evidence="1 2">C4</strain>
    </source>
</reference>
<dbReference type="Proteomes" id="UP000252558">
    <property type="component" value="Unassembled WGS sequence"/>
</dbReference>
<dbReference type="AlphaFoldDB" id="A0A368NKZ4"/>
<organism evidence="1 2">
    <name type="scientific">Corallincola holothuriorum</name>
    <dbReference type="NCBI Taxonomy" id="2282215"/>
    <lineage>
        <taxon>Bacteria</taxon>
        <taxon>Pseudomonadati</taxon>
        <taxon>Pseudomonadota</taxon>
        <taxon>Gammaproteobacteria</taxon>
        <taxon>Alteromonadales</taxon>
        <taxon>Psychromonadaceae</taxon>
        <taxon>Corallincola</taxon>
    </lineage>
</organism>
<proteinExistence type="predicted"/>
<dbReference type="EMBL" id="QPID01000005">
    <property type="protein sequence ID" value="RCU49991.1"/>
    <property type="molecule type" value="Genomic_DNA"/>
</dbReference>
<name>A0A368NKZ4_9GAMM</name>
<comment type="caution">
    <text evidence="1">The sequence shown here is derived from an EMBL/GenBank/DDBJ whole genome shotgun (WGS) entry which is preliminary data.</text>
</comment>
<evidence type="ECO:0000313" key="2">
    <source>
        <dbReference type="Proteomes" id="UP000252558"/>
    </source>
</evidence>
<protein>
    <submittedName>
        <fullName evidence="1">Uncharacterized protein</fullName>
    </submittedName>
</protein>
<gene>
    <name evidence="1" type="ORF">DU002_10215</name>
</gene>
<evidence type="ECO:0000313" key="1">
    <source>
        <dbReference type="EMBL" id="RCU49991.1"/>
    </source>
</evidence>
<keyword evidence="2" id="KW-1185">Reference proteome</keyword>
<sequence>MNESEIYSKLEELRSDLDPTSEKVSSIAMVEIDGESFEQRIWSEMYENSKLFVCLLEVEKTLCTKAYCLGLLVGPDGQIKKLSTEQLWDIGIP</sequence>